<keyword evidence="2" id="KW-1185">Reference proteome</keyword>
<dbReference type="EMBL" id="JACEIK010001932">
    <property type="protein sequence ID" value="MCD7473178.1"/>
    <property type="molecule type" value="Genomic_DNA"/>
</dbReference>
<evidence type="ECO:0000313" key="2">
    <source>
        <dbReference type="Proteomes" id="UP000823775"/>
    </source>
</evidence>
<organism evidence="1 2">
    <name type="scientific">Datura stramonium</name>
    <name type="common">Jimsonweed</name>
    <name type="synonym">Common thornapple</name>
    <dbReference type="NCBI Taxonomy" id="4076"/>
    <lineage>
        <taxon>Eukaryota</taxon>
        <taxon>Viridiplantae</taxon>
        <taxon>Streptophyta</taxon>
        <taxon>Embryophyta</taxon>
        <taxon>Tracheophyta</taxon>
        <taxon>Spermatophyta</taxon>
        <taxon>Magnoliopsida</taxon>
        <taxon>eudicotyledons</taxon>
        <taxon>Gunneridae</taxon>
        <taxon>Pentapetalae</taxon>
        <taxon>asterids</taxon>
        <taxon>lamiids</taxon>
        <taxon>Solanales</taxon>
        <taxon>Solanaceae</taxon>
        <taxon>Solanoideae</taxon>
        <taxon>Datureae</taxon>
        <taxon>Datura</taxon>
    </lineage>
</organism>
<feature type="non-terminal residue" evidence="1">
    <location>
        <position position="1"/>
    </location>
</feature>
<comment type="caution">
    <text evidence="1">The sequence shown here is derived from an EMBL/GenBank/DDBJ whole genome shotgun (WGS) entry which is preliminary data.</text>
</comment>
<name>A0ABS8TQZ7_DATST</name>
<reference evidence="1 2" key="1">
    <citation type="journal article" date="2021" name="BMC Genomics">
        <title>Datura genome reveals duplications of psychoactive alkaloid biosynthetic genes and high mutation rate following tissue culture.</title>
        <authorList>
            <person name="Rajewski A."/>
            <person name="Carter-House D."/>
            <person name="Stajich J."/>
            <person name="Litt A."/>
        </authorList>
    </citation>
    <scope>NUCLEOTIDE SEQUENCE [LARGE SCALE GENOMIC DNA]</scope>
    <source>
        <strain evidence="1">AR-01</strain>
    </source>
</reference>
<proteinExistence type="predicted"/>
<dbReference type="Proteomes" id="UP000823775">
    <property type="component" value="Unassembled WGS sequence"/>
</dbReference>
<feature type="non-terminal residue" evidence="1">
    <location>
        <position position="72"/>
    </location>
</feature>
<evidence type="ECO:0000313" key="1">
    <source>
        <dbReference type="EMBL" id="MCD7473178.1"/>
    </source>
</evidence>
<accession>A0ABS8TQZ7</accession>
<sequence length="72" mass="8058">LHGSKCAFLMFAKRVQKYFTDAARVEGPLIQTHQVIMEDPVAPVNLPREEMTEAQRAKVVHLAEEARLAKAA</sequence>
<protein>
    <submittedName>
        <fullName evidence="1">Uncharacterized protein</fullName>
    </submittedName>
</protein>
<gene>
    <name evidence="1" type="ORF">HAX54_014832</name>
</gene>